<reference evidence="1 2" key="2">
    <citation type="journal article" date="2022" name="Mol. Ecol. Resour.">
        <title>The genomes of chicory, endive, great burdock and yacon provide insights into Asteraceae paleo-polyploidization history and plant inulin production.</title>
        <authorList>
            <person name="Fan W."/>
            <person name="Wang S."/>
            <person name="Wang H."/>
            <person name="Wang A."/>
            <person name="Jiang F."/>
            <person name="Liu H."/>
            <person name="Zhao H."/>
            <person name="Xu D."/>
            <person name="Zhang Y."/>
        </authorList>
    </citation>
    <scope>NUCLEOTIDE SEQUENCE [LARGE SCALE GENOMIC DNA]</scope>
    <source>
        <strain evidence="2">cv. Punajuju</strain>
        <tissue evidence="1">Leaves</tissue>
    </source>
</reference>
<protein>
    <submittedName>
        <fullName evidence="1">Uncharacterized protein</fullName>
    </submittedName>
</protein>
<sequence>MITALKNAIDLIPVNGGSVAIVKPTDEELFAPNNPKGFTGKLLGQPGLKLSVRVSETGFREVVAYDYDISDMALQVFQFPTYTELESLILPMFNPGFFICEGMRSMVSNLEFPYFTFSLKKHTVTILKKV</sequence>
<gene>
    <name evidence="1" type="ORF">L2E82_48918</name>
</gene>
<accession>A0ACB8YY88</accession>
<dbReference type="EMBL" id="CM042017">
    <property type="protein sequence ID" value="KAI3690712.1"/>
    <property type="molecule type" value="Genomic_DNA"/>
</dbReference>
<comment type="caution">
    <text evidence="1">The sequence shown here is derived from an EMBL/GenBank/DDBJ whole genome shotgun (WGS) entry which is preliminary data.</text>
</comment>
<proteinExistence type="predicted"/>
<dbReference type="Proteomes" id="UP001055811">
    <property type="component" value="Linkage Group LG09"/>
</dbReference>
<reference evidence="2" key="1">
    <citation type="journal article" date="2022" name="Mol. Ecol. Resour.">
        <title>The genomes of chicory, endive, great burdock and yacon provide insights into Asteraceae palaeo-polyploidization history and plant inulin production.</title>
        <authorList>
            <person name="Fan W."/>
            <person name="Wang S."/>
            <person name="Wang H."/>
            <person name="Wang A."/>
            <person name="Jiang F."/>
            <person name="Liu H."/>
            <person name="Zhao H."/>
            <person name="Xu D."/>
            <person name="Zhang Y."/>
        </authorList>
    </citation>
    <scope>NUCLEOTIDE SEQUENCE [LARGE SCALE GENOMIC DNA]</scope>
    <source>
        <strain evidence="2">cv. Punajuju</strain>
    </source>
</reference>
<evidence type="ECO:0000313" key="2">
    <source>
        <dbReference type="Proteomes" id="UP001055811"/>
    </source>
</evidence>
<organism evidence="1 2">
    <name type="scientific">Cichorium intybus</name>
    <name type="common">Chicory</name>
    <dbReference type="NCBI Taxonomy" id="13427"/>
    <lineage>
        <taxon>Eukaryota</taxon>
        <taxon>Viridiplantae</taxon>
        <taxon>Streptophyta</taxon>
        <taxon>Embryophyta</taxon>
        <taxon>Tracheophyta</taxon>
        <taxon>Spermatophyta</taxon>
        <taxon>Magnoliopsida</taxon>
        <taxon>eudicotyledons</taxon>
        <taxon>Gunneridae</taxon>
        <taxon>Pentapetalae</taxon>
        <taxon>asterids</taxon>
        <taxon>campanulids</taxon>
        <taxon>Asterales</taxon>
        <taxon>Asteraceae</taxon>
        <taxon>Cichorioideae</taxon>
        <taxon>Cichorieae</taxon>
        <taxon>Cichoriinae</taxon>
        <taxon>Cichorium</taxon>
    </lineage>
</organism>
<evidence type="ECO:0000313" key="1">
    <source>
        <dbReference type="EMBL" id="KAI3690712.1"/>
    </source>
</evidence>
<name>A0ACB8YY88_CICIN</name>
<keyword evidence="2" id="KW-1185">Reference proteome</keyword>